<accession>A0A5N7B0S8</accession>
<sequence>MVAAAQSRLKRGDADTSIRSMFGGYIGIVYASASATVYGHTGRVRLILANEILRLQLVSRLDCVKAMIDSG</sequence>
<gene>
    <name evidence="1" type="ORF">BDV26DRAFT_294828</name>
</gene>
<dbReference type="Proteomes" id="UP000326198">
    <property type="component" value="Unassembled WGS sequence"/>
</dbReference>
<organism evidence="1 2">
    <name type="scientific">Aspergillus bertholletiae</name>
    <dbReference type="NCBI Taxonomy" id="1226010"/>
    <lineage>
        <taxon>Eukaryota</taxon>
        <taxon>Fungi</taxon>
        <taxon>Dikarya</taxon>
        <taxon>Ascomycota</taxon>
        <taxon>Pezizomycotina</taxon>
        <taxon>Eurotiomycetes</taxon>
        <taxon>Eurotiomycetidae</taxon>
        <taxon>Eurotiales</taxon>
        <taxon>Aspergillaceae</taxon>
        <taxon>Aspergillus</taxon>
        <taxon>Aspergillus subgen. Circumdati</taxon>
    </lineage>
</organism>
<name>A0A5N7B0S8_9EURO</name>
<reference evidence="1 2" key="1">
    <citation type="submission" date="2019-04" db="EMBL/GenBank/DDBJ databases">
        <title>Friends and foes A comparative genomics studyof 23 Aspergillus species from section Flavi.</title>
        <authorList>
            <consortium name="DOE Joint Genome Institute"/>
            <person name="Kjaerbolling I."/>
            <person name="Vesth T."/>
            <person name="Frisvad J.C."/>
            <person name="Nybo J.L."/>
            <person name="Theobald S."/>
            <person name="Kildgaard S."/>
            <person name="Isbrandt T."/>
            <person name="Kuo A."/>
            <person name="Sato A."/>
            <person name="Lyhne E.K."/>
            <person name="Kogle M.E."/>
            <person name="Wiebenga A."/>
            <person name="Kun R.S."/>
            <person name="Lubbers R.J."/>
            <person name="Makela M.R."/>
            <person name="Barry K."/>
            <person name="Chovatia M."/>
            <person name="Clum A."/>
            <person name="Daum C."/>
            <person name="Haridas S."/>
            <person name="He G."/>
            <person name="LaButti K."/>
            <person name="Lipzen A."/>
            <person name="Mondo S."/>
            <person name="Riley R."/>
            <person name="Salamov A."/>
            <person name="Simmons B.A."/>
            <person name="Magnuson J.K."/>
            <person name="Henrissat B."/>
            <person name="Mortensen U.H."/>
            <person name="Larsen T.O."/>
            <person name="Devries R.P."/>
            <person name="Grigoriev I.V."/>
            <person name="Machida M."/>
            <person name="Baker S.E."/>
            <person name="Andersen M.R."/>
        </authorList>
    </citation>
    <scope>NUCLEOTIDE SEQUENCE [LARGE SCALE GENOMIC DNA]</scope>
    <source>
        <strain evidence="1 2">IBT 29228</strain>
    </source>
</reference>
<dbReference type="EMBL" id="ML736255">
    <property type="protein sequence ID" value="KAE8375712.1"/>
    <property type="molecule type" value="Genomic_DNA"/>
</dbReference>
<protein>
    <submittedName>
        <fullName evidence="1">Uncharacterized protein</fullName>
    </submittedName>
</protein>
<proteinExistence type="predicted"/>
<dbReference type="AlphaFoldDB" id="A0A5N7B0S8"/>
<keyword evidence="2" id="KW-1185">Reference proteome</keyword>
<evidence type="ECO:0000313" key="1">
    <source>
        <dbReference type="EMBL" id="KAE8375712.1"/>
    </source>
</evidence>
<evidence type="ECO:0000313" key="2">
    <source>
        <dbReference type="Proteomes" id="UP000326198"/>
    </source>
</evidence>